<gene>
    <name evidence="2" type="ORF">B0T23DRAFT_309990</name>
</gene>
<dbReference type="EMBL" id="JAULSX010000002">
    <property type="protein sequence ID" value="KAK3497806.1"/>
    <property type="molecule type" value="Genomic_DNA"/>
</dbReference>
<dbReference type="AlphaFoldDB" id="A0AAJ0IDM9"/>
<comment type="caution">
    <text evidence="2">The sequence shown here is derived from an EMBL/GenBank/DDBJ whole genome shotgun (WGS) entry which is preliminary data.</text>
</comment>
<feature type="non-terminal residue" evidence="2">
    <location>
        <position position="1"/>
    </location>
</feature>
<name>A0AAJ0IDM9_9PEZI</name>
<dbReference type="RefSeq" id="XP_062696070.1">
    <property type="nucleotide sequence ID" value="XM_062834556.1"/>
</dbReference>
<evidence type="ECO:0000313" key="2">
    <source>
        <dbReference type="EMBL" id="KAK3497806.1"/>
    </source>
</evidence>
<evidence type="ECO:0000313" key="3">
    <source>
        <dbReference type="Proteomes" id="UP001285908"/>
    </source>
</evidence>
<dbReference type="GeneID" id="87872178"/>
<dbReference type="Proteomes" id="UP001285908">
    <property type="component" value="Unassembled WGS sequence"/>
</dbReference>
<feature type="compositionally biased region" description="Basic and acidic residues" evidence="1">
    <location>
        <begin position="71"/>
        <end position="81"/>
    </location>
</feature>
<protein>
    <submittedName>
        <fullName evidence="2">Uncharacterized protein</fullName>
    </submittedName>
</protein>
<reference evidence="2 3" key="1">
    <citation type="journal article" date="2023" name="Mol. Phylogenet. Evol.">
        <title>Genome-scale phylogeny and comparative genomics of the fungal order Sordariales.</title>
        <authorList>
            <person name="Hensen N."/>
            <person name="Bonometti L."/>
            <person name="Westerberg I."/>
            <person name="Brannstrom I.O."/>
            <person name="Guillou S."/>
            <person name="Cros-Aarteil S."/>
            <person name="Calhoun S."/>
            <person name="Haridas S."/>
            <person name="Kuo A."/>
            <person name="Mondo S."/>
            <person name="Pangilinan J."/>
            <person name="Riley R."/>
            <person name="LaButti K."/>
            <person name="Andreopoulos B."/>
            <person name="Lipzen A."/>
            <person name="Chen C."/>
            <person name="Yan M."/>
            <person name="Daum C."/>
            <person name="Ng V."/>
            <person name="Clum A."/>
            <person name="Steindorff A."/>
            <person name="Ohm R.A."/>
            <person name="Martin F."/>
            <person name="Silar P."/>
            <person name="Natvig D.O."/>
            <person name="Lalanne C."/>
            <person name="Gautier V."/>
            <person name="Ament-Velasquez S.L."/>
            <person name="Kruys A."/>
            <person name="Hutchinson M.I."/>
            <person name="Powell A.J."/>
            <person name="Barry K."/>
            <person name="Miller A.N."/>
            <person name="Grigoriev I.V."/>
            <person name="Debuchy R."/>
            <person name="Gladieux P."/>
            <person name="Hiltunen Thoren M."/>
            <person name="Johannesson H."/>
        </authorList>
    </citation>
    <scope>NUCLEOTIDE SEQUENCE [LARGE SCALE GENOMIC DNA]</scope>
    <source>
        <strain evidence="2 3">FGSC 10403</strain>
    </source>
</reference>
<feature type="region of interest" description="Disordered" evidence="1">
    <location>
        <begin position="62"/>
        <end position="92"/>
    </location>
</feature>
<proteinExistence type="predicted"/>
<evidence type="ECO:0000256" key="1">
    <source>
        <dbReference type="SAM" id="MobiDB-lite"/>
    </source>
</evidence>
<organism evidence="2 3">
    <name type="scientific">Neurospora hispaniola</name>
    <dbReference type="NCBI Taxonomy" id="588809"/>
    <lineage>
        <taxon>Eukaryota</taxon>
        <taxon>Fungi</taxon>
        <taxon>Dikarya</taxon>
        <taxon>Ascomycota</taxon>
        <taxon>Pezizomycotina</taxon>
        <taxon>Sordariomycetes</taxon>
        <taxon>Sordariomycetidae</taxon>
        <taxon>Sordariales</taxon>
        <taxon>Sordariaceae</taxon>
        <taxon>Neurospora</taxon>
    </lineage>
</organism>
<keyword evidence="3" id="KW-1185">Reference proteome</keyword>
<accession>A0AAJ0IDM9</accession>
<sequence>VAWESIRREGLNGPMRHGWAGSARPWPDTLTTQCVRVFPQSGRQAGIPRRTTPSDTIKTRRVMRHVPPSRRTTEPTRRPEETGGASNGDHALSLVSHGGLAVVGPKAGGWSGNNPSGCMSQAPIGGMMSQ</sequence>